<comment type="similarity">
    <text evidence="2 7">Belongs to the MgtC/SapB family.</text>
</comment>
<evidence type="ECO:0000313" key="9">
    <source>
        <dbReference type="EMBL" id="NTS30260.1"/>
    </source>
</evidence>
<reference evidence="9 10" key="1">
    <citation type="submission" date="2020-05" db="EMBL/GenBank/DDBJ databases">
        <authorList>
            <person name="Kim M.K."/>
        </authorList>
    </citation>
    <scope>NUCLEOTIDE SEQUENCE [LARGE SCALE GENOMIC DNA]</scope>
    <source>
        <strain evidence="9 10">BT25</strain>
    </source>
</reference>
<dbReference type="InterPro" id="IPR003416">
    <property type="entry name" value="MgtC/SapB/SrpB/YhiD_fam"/>
</dbReference>
<evidence type="ECO:0000256" key="6">
    <source>
        <dbReference type="ARBA" id="ARBA00023136"/>
    </source>
</evidence>
<protein>
    <recommendedName>
        <fullName evidence="7">Protein MgtC</fullName>
    </recommendedName>
</protein>
<feature type="transmembrane region" description="Helical" evidence="7">
    <location>
        <begin position="40"/>
        <end position="61"/>
    </location>
</feature>
<comment type="caution">
    <text evidence="9">The sequence shown here is derived from an EMBL/GenBank/DDBJ whole genome shotgun (WGS) entry which is preliminary data.</text>
</comment>
<keyword evidence="4 7" id="KW-0812">Transmembrane</keyword>
<keyword evidence="3" id="KW-1003">Cell membrane</keyword>
<evidence type="ECO:0000256" key="3">
    <source>
        <dbReference type="ARBA" id="ARBA00022475"/>
    </source>
</evidence>
<dbReference type="PRINTS" id="PR01837">
    <property type="entry name" value="MGTCSAPBPROT"/>
</dbReference>
<dbReference type="EMBL" id="JABUMX010000001">
    <property type="protein sequence ID" value="NTS30260.1"/>
    <property type="molecule type" value="Genomic_DNA"/>
</dbReference>
<feature type="domain" description="MgtC/SapB/SrpB/YhiD N-terminal" evidence="8">
    <location>
        <begin position="14"/>
        <end position="142"/>
    </location>
</feature>
<dbReference type="Proteomes" id="UP000550508">
    <property type="component" value="Unassembled WGS sequence"/>
</dbReference>
<evidence type="ECO:0000256" key="2">
    <source>
        <dbReference type="ARBA" id="ARBA00009298"/>
    </source>
</evidence>
<dbReference type="PANTHER" id="PTHR33778:SF1">
    <property type="entry name" value="MAGNESIUM TRANSPORTER YHID-RELATED"/>
    <property type="match status" value="1"/>
</dbReference>
<keyword evidence="6 7" id="KW-0472">Membrane</keyword>
<accession>A0A849VQ95</accession>
<feature type="transmembrane region" description="Helical" evidence="7">
    <location>
        <begin position="123"/>
        <end position="143"/>
    </location>
</feature>
<dbReference type="PANTHER" id="PTHR33778">
    <property type="entry name" value="PROTEIN MGTC"/>
    <property type="match status" value="1"/>
</dbReference>
<dbReference type="GO" id="GO:0005886">
    <property type="term" value="C:plasma membrane"/>
    <property type="evidence" value="ECO:0007669"/>
    <property type="project" value="UniProtKB-SubCell"/>
</dbReference>
<proteinExistence type="inferred from homology"/>
<feature type="transmembrane region" description="Helical" evidence="7">
    <location>
        <begin position="73"/>
        <end position="93"/>
    </location>
</feature>
<evidence type="ECO:0000256" key="5">
    <source>
        <dbReference type="ARBA" id="ARBA00022989"/>
    </source>
</evidence>
<keyword evidence="10" id="KW-1185">Reference proteome</keyword>
<evidence type="ECO:0000259" key="8">
    <source>
        <dbReference type="Pfam" id="PF02308"/>
    </source>
</evidence>
<evidence type="ECO:0000313" key="10">
    <source>
        <dbReference type="Proteomes" id="UP000550508"/>
    </source>
</evidence>
<gene>
    <name evidence="9" type="ORF">HQ945_03245</name>
</gene>
<keyword evidence="7" id="KW-0997">Cell inner membrane</keyword>
<keyword evidence="5 7" id="KW-1133">Transmembrane helix</keyword>
<comment type="subcellular location">
    <subcellularLocation>
        <location evidence="7">Cell inner membrane</location>
        <topology evidence="7">Multi-pass membrane protein</topology>
    </subcellularLocation>
    <subcellularLocation>
        <location evidence="1">Cell membrane</location>
        <topology evidence="1">Multi-pass membrane protein</topology>
    </subcellularLocation>
</comment>
<dbReference type="InterPro" id="IPR049177">
    <property type="entry name" value="MgtC_SapB_SrpB_YhiD_N"/>
</dbReference>
<organism evidence="9 10">
    <name type="scientific">Phyllobacterium pellucidum</name>
    <dbReference type="NCBI Taxonomy" id="2740464"/>
    <lineage>
        <taxon>Bacteria</taxon>
        <taxon>Pseudomonadati</taxon>
        <taxon>Pseudomonadota</taxon>
        <taxon>Alphaproteobacteria</taxon>
        <taxon>Hyphomicrobiales</taxon>
        <taxon>Phyllobacteriaceae</taxon>
        <taxon>Phyllobacterium</taxon>
    </lineage>
</organism>
<evidence type="ECO:0000256" key="1">
    <source>
        <dbReference type="ARBA" id="ARBA00004651"/>
    </source>
</evidence>
<dbReference type="RefSeq" id="WP_174207654.1">
    <property type="nucleotide sequence ID" value="NZ_JABUMX010000001.1"/>
</dbReference>
<evidence type="ECO:0000256" key="7">
    <source>
        <dbReference type="RuleBase" id="RU365041"/>
    </source>
</evidence>
<evidence type="ECO:0000256" key="4">
    <source>
        <dbReference type="ARBA" id="ARBA00022692"/>
    </source>
</evidence>
<feature type="transmembrane region" description="Helical" evidence="7">
    <location>
        <begin position="98"/>
        <end position="117"/>
    </location>
</feature>
<dbReference type="AlphaFoldDB" id="A0A849VQ95"/>
<feature type="transmembrane region" description="Helical" evidence="7">
    <location>
        <begin position="12"/>
        <end position="28"/>
    </location>
</feature>
<sequence>MDLYLTWEDIAIRLGLTVVAGAIIGFNREASGHAAGLRTTLLVGLAACIAMIQANLLLTTVGKPPDSFVNIDVMRLPLGILTGVGFIGGGAIFKRGDLVSGVTTAATLWIMTAIGLAFGSGLIELACVATTLVYLILWAMKLIDIRISRERKAFLTIVREDSETSRAFEQELASIGYRARFMKQYRRPDSNHVTVTYEVRWHRQEIAGPPLDLIEFVEKKYTIELFDTILDSDRG</sequence>
<dbReference type="Pfam" id="PF02308">
    <property type="entry name" value="MgtC"/>
    <property type="match status" value="1"/>
</dbReference>
<name>A0A849VQ95_9HYPH</name>